<dbReference type="Pfam" id="PF13200">
    <property type="entry name" value="DUF4015"/>
    <property type="match status" value="1"/>
</dbReference>
<feature type="signal peptide" evidence="1">
    <location>
        <begin position="1"/>
        <end position="30"/>
    </location>
</feature>
<dbReference type="Proteomes" id="UP000006048">
    <property type="component" value="Chromosome"/>
</dbReference>
<dbReference type="InterPro" id="IPR017853">
    <property type="entry name" value="GH"/>
</dbReference>
<accession>I4BB59</accession>
<evidence type="ECO:0000259" key="2">
    <source>
        <dbReference type="Pfam" id="PF13200"/>
    </source>
</evidence>
<dbReference type="SUPFAM" id="SSF51445">
    <property type="entry name" value="(Trans)glycosidases"/>
    <property type="match status" value="1"/>
</dbReference>
<name>I4BB59_TURPD</name>
<dbReference type="EMBL" id="CP002959">
    <property type="protein sequence ID" value="AFM14516.1"/>
    <property type="molecule type" value="Genomic_DNA"/>
</dbReference>
<dbReference type="SUPFAM" id="SSF110296">
    <property type="entry name" value="Oligoxyloglucan reducing end-specific cellobiohydrolase"/>
    <property type="match status" value="1"/>
</dbReference>
<protein>
    <recommendedName>
        <fullName evidence="2">DUF4015 domain-containing protein</fullName>
    </recommendedName>
</protein>
<reference evidence="3 4" key="1">
    <citation type="submission" date="2012-06" db="EMBL/GenBank/DDBJ databases">
        <title>The complete chromosome of genome of Turneriella parva DSM 21527.</title>
        <authorList>
            <consortium name="US DOE Joint Genome Institute (JGI-PGF)"/>
            <person name="Lucas S."/>
            <person name="Han J."/>
            <person name="Lapidus A."/>
            <person name="Bruce D."/>
            <person name="Goodwin L."/>
            <person name="Pitluck S."/>
            <person name="Peters L."/>
            <person name="Kyrpides N."/>
            <person name="Mavromatis K."/>
            <person name="Ivanova N."/>
            <person name="Mikhailova N."/>
            <person name="Chertkov O."/>
            <person name="Detter J.C."/>
            <person name="Tapia R."/>
            <person name="Han C."/>
            <person name="Land M."/>
            <person name="Hauser L."/>
            <person name="Markowitz V."/>
            <person name="Cheng J.-F."/>
            <person name="Hugenholtz P."/>
            <person name="Woyke T."/>
            <person name="Wu D."/>
            <person name="Gronow S."/>
            <person name="Wellnitz S."/>
            <person name="Brambilla E."/>
            <person name="Klenk H.-P."/>
            <person name="Eisen J.A."/>
        </authorList>
    </citation>
    <scope>NUCLEOTIDE SEQUENCE [LARGE SCALE GENOMIC DNA]</scope>
    <source>
        <strain evidence="4">ATCC BAA-1111 / DSM 21527 / NCTC 11395 / H</strain>
    </source>
</reference>
<dbReference type="InterPro" id="IPR025275">
    <property type="entry name" value="DUF4015"/>
</dbReference>
<feature type="domain" description="DUF4015" evidence="2">
    <location>
        <begin position="354"/>
        <end position="650"/>
    </location>
</feature>
<evidence type="ECO:0000313" key="4">
    <source>
        <dbReference type="Proteomes" id="UP000006048"/>
    </source>
</evidence>
<feature type="chain" id="PRO_5003686116" description="DUF4015 domain-containing protein" evidence="1">
    <location>
        <begin position="31"/>
        <end position="664"/>
    </location>
</feature>
<dbReference type="AlphaFoldDB" id="I4BB59"/>
<proteinExistence type="predicted"/>
<gene>
    <name evidence="3" type="ordered locus">Turpa_3882</name>
</gene>
<sequence length="664" mass="73856">MRPGFSFSMKMFRSLAPLISLVLSCSAATAAPLAKPASGFAVEHDFRVRDAGLSRSGRADTSGFAADTYVTATAAYGSRLLIGTSNRGVLESADGGKNWVQQSVQKVPMALDAANQRRVYAFDNRAQFLTHKHEVLLRTDAATPAWQLVKINLRRAVIFTAIHRGKANLYLGTSVNGLEIAPLTEAAVTVALQGKKPLALKFASSNAGLPGRPHDKSHFLYEEIQAIYETPAGDLLVATGPRPALYRRRPGEKRFQKINVEKLDENFDECTSLSAVSEDNAVLSCRRGIWSGSLLNPQWSFSPHTAIVSDVASYGAYAFVAGDGNLVTYRAHRSFLTSEKKARMQNAANQRLLYTSGFNWNKRQAAVIKELQTDFWTGLVIDVKDDNGILRYDSEVPVAKAIGAVRPLYKLTDVVQKVHAVGKRVVVRLVIFKDPKLFEREGYAIRDAGGGKWIGVPGERWIDPYNPNLLSEYYVPLVKELTERGVDEIQLDYIRFPSDGAVGRCRYSHKTTDYYASEALENFLVGVRGATHLPIGADIYGYNGMYRVPGAIGQDLEVYGRVLDVISPMHYSSHFGDEYMREYPQGERAYRLLLLALSRGVYYAQGEFVMRPWIQAFPMKNSLWGYGKKYFADQIKGSADGGGDGFMFWGKFEHMQLVRQTQKE</sequence>
<dbReference type="PROSITE" id="PS51257">
    <property type="entry name" value="PROKAR_LIPOPROTEIN"/>
    <property type="match status" value="1"/>
</dbReference>
<dbReference type="STRING" id="869212.Turpa_3882"/>
<dbReference type="HOGENOM" id="CLU_413275_0_0_12"/>
<evidence type="ECO:0000313" key="3">
    <source>
        <dbReference type="EMBL" id="AFM14516.1"/>
    </source>
</evidence>
<evidence type="ECO:0000256" key="1">
    <source>
        <dbReference type="SAM" id="SignalP"/>
    </source>
</evidence>
<dbReference type="KEGG" id="tpx:Turpa_3882"/>
<organism evidence="3 4">
    <name type="scientific">Turneriella parva (strain ATCC BAA-1111 / DSM 21527 / NCTC 11395 / H)</name>
    <name type="common">Leptospira parva</name>
    <dbReference type="NCBI Taxonomy" id="869212"/>
    <lineage>
        <taxon>Bacteria</taxon>
        <taxon>Pseudomonadati</taxon>
        <taxon>Spirochaetota</taxon>
        <taxon>Spirochaetia</taxon>
        <taxon>Leptospirales</taxon>
        <taxon>Leptospiraceae</taxon>
        <taxon>Turneriella</taxon>
    </lineage>
</organism>
<keyword evidence="4" id="KW-1185">Reference proteome</keyword>
<keyword evidence="1" id="KW-0732">Signal</keyword>